<dbReference type="InterPro" id="IPR034660">
    <property type="entry name" value="DinB/YfiT-like"/>
</dbReference>
<reference evidence="2" key="1">
    <citation type="submission" date="2022-04" db="EMBL/GenBank/DDBJ databases">
        <title>Systematic whole-genome sequencing reveals an unexpected diversity among actinomycetoma pathogens and provides insights into their antibacterial susceptibilities.</title>
        <authorList>
            <person name="Watson A.K."/>
            <person name="Kepplinger B."/>
            <person name="Bakhiet S.M."/>
            <person name="Mhmoud N.A."/>
            <person name="Chapman J."/>
            <person name="Allenby N."/>
            <person name="Mickiewicz K."/>
            <person name="Goodfellow M."/>
            <person name="Fahal A.H."/>
            <person name="Errington J."/>
        </authorList>
    </citation>
    <scope>NUCLEOTIDE SEQUENCE</scope>
    <source>
        <strain evidence="2">SD 504</strain>
    </source>
</reference>
<keyword evidence="3" id="KW-1185">Reference proteome</keyword>
<evidence type="ECO:0000313" key="2">
    <source>
        <dbReference type="EMBL" id="URN18441.1"/>
    </source>
</evidence>
<dbReference type="EMBL" id="CP095474">
    <property type="protein sequence ID" value="URN18441.1"/>
    <property type="molecule type" value="Genomic_DNA"/>
</dbReference>
<dbReference type="InterPro" id="IPR024775">
    <property type="entry name" value="DinB-like"/>
</dbReference>
<organism evidence="2 3">
    <name type="scientific">Streptomyces sudanensis</name>
    <dbReference type="NCBI Taxonomy" id="436397"/>
    <lineage>
        <taxon>Bacteria</taxon>
        <taxon>Bacillati</taxon>
        <taxon>Actinomycetota</taxon>
        <taxon>Actinomycetes</taxon>
        <taxon>Kitasatosporales</taxon>
        <taxon>Streptomycetaceae</taxon>
        <taxon>Streptomyces</taxon>
    </lineage>
</organism>
<accession>A0ABY4THU3</accession>
<sequence length="189" mass="20845">MSMPSPGPVTRDLLETFDEVCSRILARLDGLTDAEYLWEPATPCRTVRAGADGVFRADPRPTGAPRPAPFTTIAWRTWHIGADCLRGYGRFFGDRQQGDDERHRWPGTAVEGVRAMVGDWTRFRSRVGSLGDDRLLEPMGSRAGVYGHESYLLLALHALDEVAHHGAELGVLRDLHLHGFTAERGPAAT</sequence>
<gene>
    <name evidence="2" type="ORF">MW084_23635</name>
</gene>
<dbReference type="Pfam" id="PF12867">
    <property type="entry name" value="DinB_2"/>
    <property type="match status" value="1"/>
</dbReference>
<proteinExistence type="predicted"/>
<evidence type="ECO:0000313" key="3">
    <source>
        <dbReference type="Proteomes" id="UP001056383"/>
    </source>
</evidence>
<feature type="domain" description="DinB-like" evidence="1">
    <location>
        <begin position="17"/>
        <end position="168"/>
    </location>
</feature>
<dbReference type="SUPFAM" id="SSF109854">
    <property type="entry name" value="DinB/YfiT-like putative metalloenzymes"/>
    <property type="match status" value="1"/>
</dbReference>
<protein>
    <submittedName>
        <fullName evidence="2">DinB family protein</fullName>
    </submittedName>
</protein>
<evidence type="ECO:0000259" key="1">
    <source>
        <dbReference type="Pfam" id="PF12867"/>
    </source>
</evidence>
<name>A0ABY4THU3_9ACTN</name>
<dbReference type="Proteomes" id="UP001056383">
    <property type="component" value="Chromosome"/>
</dbReference>
<dbReference type="RefSeq" id="WP_010473133.1">
    <property type="nucleotide sequence ID" value="NZ_CP095474.1"/>
</dbReference>